<proteinExistence type="predicted"/>
<dbReference type="PANTHER" id="PTHR45784">
    <property type="entry name" value="C-TYPE LECTIN DOMAIN FAMILY 20 MEMBER A-RELATED"/>
    <property type="match status" value="1"/>
</dbReference>
<organism evidence="3 4">
    <name type="scientific">Neogobius melanostomus</name>
    <name type="common">round goby</name>
    <dbReference type="NCBI Taxonomy" id="47308"/>
    <lineage>
        <taxon>Eukaryota</taxon>
        <taxon>Metazoa</taxon>
        <taxon>Chordata</taxon>
        <taxon>Craniata</taxon>
        <taxon>Vertebrata</taxon>
        <taxon>Euteleostomi</taxon>
        <taxon>Actinopterygii</taxon>
        <taxon>Neopterygii</taxon>
        <taxon>Teleostei</taxon>
        <taxon>Neoteleostei</taxon>
        <taxon>Acanthomorphata</taxon>
        <taxon>Gobiaria</taxon>
        <taxon>Gobiiformes</taxon>
        <taxon>Gobioidei</taxon>
        <taxon>Gobiidae</taxon>
        <taxon>Benthophilinae</taxon>
        <taxon>Neogobiini</taxon>
        <taxon>Neogobius</taxon>
    </lineage>
</organism>
<keyword evidence="4" id="KW-1185">Reference proteome</keyword>
<reference evidence="3" key="1">
    <citation type="submission" date="2025-08" db="UniProtKB">
        <authorList>
            <consortium name="Ensembl"/>
        </authorList>
    </citation>
    <scope>IDENTIFICATION</scope>
</reference>
<evidence type="ECO:0000313" key="4">
    <source>
        <dbReference type="Proteomes" id="UP000694523"/>
    </source>
</evidence>
<dbReference type="InterPro" id="IPR018378">
    <property type="entry name" value="C-type_lectin_CS"/>
</dbReference>
<dbReference type="AlphaFoldDB" id="A0A8C6UQD9"/>
<name>A0A8C6UQD9_9GOBI</name>
<protein>
    <recommendedName>
        <fullName evidence="2">C-type lectin domain-containing protein</fullName>
    </recommendedName>
</protein>
<dbReference type="SMART" id="SM00034">
    <property type="entry name" value="CLECT"/>
    <property type="match status" value="2"/>
</dbReference>
<dbReference type="InterPro" id="IPR016186">
    <property type="entry name" value="C-type_lectin-like/link_sf"/>
</dbReference>
<reference evidence="3" key="2">
    <citation type="submission" date="2025-09" db="UniProtKB">
        <authorList>
            <consortium name="Ensembl"/>
        </authorList>
    </citation>
    <scope>IDENTIFICATION</scope>
</reference>
<evidence type="ECO:0000256" key="1">
    <source>
        <dbReference type="ARBA" id="ARBA00023157"/>
    </source>
</evidence>
<dbReference type="InterPro" id="IPR001304">
    <property type="entry name" value="C-type_lectin-like"/>
</dbReference>
<dbReference type="CDD" id="cd00037">
    <property type="entry name" value="CLECT"/>
    <property type="match status" value="1"/>
</dbReference>
<dbReference type="SUPFAM" id="SSF56436">
    <property type="entry name" value="C-type lectin-like"/>
    <property type="match status" value="3"/>
</dbReference>
<sequence>MCQEEDYSYHFVNINKTWDKAQEYCRKHYTDLATVSDRADAQRICGVNAKCPGNKEPWIGLQHNKTINETWRWTQPGLESDSSQKKWDTDQKQPDHFPKNRDKCVFAQNKMWHDWPCSKTQPFICYNSDSEVYTEKKTWLGALEYCRENHTDLIGGTQPMPNVHGDHWIGLFRDSWQWSNGSSSSFRNWDEDEEVLKNDRSRDKQQCNKTWEEALLHCRHNHGELAVMSSCPQRRMVQAKADRAESEFVWVGLHYTCFFEEWIWVDGHYVGEGKWDKKEPHECGLAGTVKRGGQKKWFGKSSQEKYNFVCSVSCRSKNSMGTCYKK</sequence>
<dbReference type="Ensembl" id="ENSNMLT00000044191.1">
    <property type="protein sequence ID" value="ENSNMLP00000039711.1"/>
    <property type="gene ID" value="ENSNMLG00000024466.1"/>
</dbReference>
<dbReference type="Pfam" id="PF00059">
    <property type="entry name" value="Lectin_C"/>
    <property type="match status" value="2"/>
</dbReference>
<dbReference type="InterPro" id="IPR016187">
    <property type="entry name" value="CTDL_fold"/>
</dbReference>
<keyword evidence="1" id="KW-1015">Disulfide bond</keyword>
<dbReference type="PROSITE" id="PS50041">
    <property type="entry name" value="C_TYPE_LECTIN_2"/>
    <property type="match status" value="3"/>
</dbReference>
<dbReference type="Gene3D" id="3.10.100.10">
    <property type="entry name" value="Mannose-Binding Protein A, subunit A"/>
    <property type="match status" value="3"/>
</dbReference>
<accession>A0A8C6UQD9</accession>
<feature type="domain" description="C-type lectin" evidence="2">
    <location>
        <begin position="4"/>
        <end position="126"/>
    </location>
</feature>
<dbReference type="PANTHER" id="PTHR45784:SF3">
    <property type="entry name" value="C-TYPE LECTIN DOMAIN FAMILY 4 MEMBER K-LIKE-RELATED"/>
    <property type="match status" value="1"/>
</dbReference>
<dbReference type="PROSITE" id="PS00615">
    <property type="entry name" value="C_TYPE_LECTIN_1"/>
    <property type="match status" value="1"/>
</dbReference>
<feature type="domain" description="C-type lectin" evidence="2">
    <location>
        <begin position="125"/>
        <end position="207"/>
    </location>
</feature>
<evidence type="ECO:0000259" key="2">
    <source>
        <dbReference type="PROSITE" id="PS50041"/>
    </source>
</evidence>
<feature type="domain" description="C-type lectin" evidence="2">
    <location>
        <begin position="209"/>
        <end position="311"/>
    </location>
</feature>
<evidence type="ECO:0000313" key="3">
    <source>
        <dbReference type="Ensembl" id="ENSNMLP00000039711.1"/>
    </source>
</evidence>
<dbReference type="Proteomes" id="UP000694523">
    <property type="component" value="Unplaced"/>
</dbReference>